<organism evidence="2 3">
    <name type="scientific">Podospora aff. communis PSN243</name>
    <dbReference type="NCBI Taxonomy" id="3040156"/>
    <lineage>
        <taxon>Eukaryota</taxon>
        <taxon>Fungi</taxon>
        <taxon>Dikarya</taxon>
        <taxon>Ascomycota</taxon>
        <taxon>Pezizomycotina</taxon>
        <taxon>Sordariomycetes</taxon>
        <taxon>Sordariomycetidae</taxon>
        <taxon>Sordariales</taxon>
        <taxon>Podosporaceae</taxon>
        <taxon>Podospora</taxon>
    </lineage>
</organism>
<name>A0AAV9GB71_9PEZI</name>
<proteinExistence type="predicted"/>
<evidence type="ECO:0000256" key="1">
    <source>
        <dbReference type="SAM" id="MobiDB-lite"/>
    </source>
</evidence>
<gene>
    <name evidence="2" type="ORF">QBC34DRAFT_384068</name>
</gene>
<sequence>MAVDARPRAQPISKDVLAMKNTSDTIDNDSSVKGGKAEKVAKISDTAIEVLAMDLINKLVDADQGRVGFIRWRVDDHTDWGYCPDLTFSQRYEKLVEMPHDSAIDAHRGKVSIRRWLFRKTEKGTAWMYKEYPTFEGRVKDIIGALEANHTCRKSKAMVMSLREPPMGRRCKAAPLRENKRKGQNTAGNNKKGAVLKANTKTVKAFDGSSHEQA</sequence>
<reference evidence="2" key="1">
    <citation type="journal article" date="2023" name="Mol. Phylogenet. Evol.">
        <title>Genome-scale phylogeny and comparative genomics of the fungal order Sordariales.</title>
        <authorList>
            <person name="Hensen N."/>
            <person name="Bonometti L."/>
            <person name="Westerberg I."/>
            <person name="Brannstrom I.O."/>
            <person name="Guillou S."/>
            <person name="Cros-Aarteil S."/>
            <person name="Calhoun S."/>
            <person name="Haridas S."/>
            <person name="Kuo A."/>
            <person name="Mondo S."/>
            <person name="Pangilinan J."/>
            <person name="Riley R."/>
            <person name="LaButti K."/>
            <person name="Andreopoulos B."/>
            <person name="Lipzen A."/>
            <person name="Chen C."/>
            <person name="Yan M."/>
            <person name="Daum C."/>
            <person name="Ng V."/>
            <person name="Clum A."/>
            <person name="Steindorff A."/>
            <person name="Ohm R.A."/>
            <person name="Martin F."/>
            <person name="Silar P."/>
            <person name="Natvig D.O."/>
            <person name="Lalanne C."/>
            <person name="Gautier V."/>
            <person name="Ament-Velasquez S.L."/>
            <person name="Kruys A."/>
            <person name="Hutchinson M.I."/>
            <person name="Powell A.J."/>
            <person name="Barry K."/>
            <person name="Miller A.N."/>
            <person name="Grigoriev I.V."/>
            <person name="Debuchy R."/>
            <person name="Gladieux P."/>
            <person name="Hiltunen Thoren M."/>
            <person name="Johannesson H."/>
        </authorList>
    </citation>
    <scope>NUCLEOTIDE SEQUENCE</scope>
    <source>
        <strain evidence="2">PSN243</strain>
    </source>
</reference>
<dbReference type="AlphaFoldDB" id="A0AAV9GB71"/>
<reference evidence="2" key="2">
    <citation type="submission" date="2023-05" db="EMBL/GenBank/DDBJ databases">
        <authorList>
            <consortium name="Lawrence Berkeley National Laboratory"/>
            <person name="Steindorff A."/>
            <person name="Hensen N."/>
            <person name="Bonometti L."/>
            <person name="Westerberg I."/>
            <person name="Brannstrom I.O."/>
            <person name="Guillou S."/>
            <person name="Cros-Aarteil S."/>
            <person name="Calhoun S."/>
            <person name="Haridas S."/>
            <person name="Kuo A."/>
            <person name="Mondo S."/>
            <person name="Pangilinan J."/>
            <person name="Riley R."/>
            <person name="Labutti K."/>
            <person name="Andreopoulos B."/>
            <person name="Lipzen A."/>
            <person name="Chen C."/>
            <person name="Yanf M."/>
            <person name="Daum C."/>
            <person name="Ng V."/>
            <person name="Clum A."/>
            <person name="Ohm R."/>
            <person name="Martin F."/>
            <person name="Silar P."/>
            <person name="Natvig D."/>
            <person name="Lalanne C."/>
            <person name="Gautier V."/>
            <person name="Ament-Velasquez S.L."/>
            <person name="Kruys A."/>
            <person name="Hutchinson M.I."/>
            <person name="Powell A.J."/>
            <person name="Barry K."/>
            <person name="Miller A.N."/>
            <person name="Grigoriev I.V."/>
            <person name="Debuchy R."/>
            <person name="Gladieux P."/>
            <person name="Thoren M.H."/>
            <person name="Johannesson H."/>
        </authorList>
    </citation>
    <scope>NUCLEOTIDE SEQUENCE</scope>
    <source>
        <strain evidence="2">PSN243</strain>
    </source>
</reference>
<comment type="caution">
    <text evidence="2">The sequence shown here is derived from an EMBL/GenBank/DDBJ whole genome shotgun (WGS) entry which is preliminary data.</text>
</comment>
<accession>A0AAV9GB71</accession>
<protein>
    <submittedName>
        <fullName evidence="2">Uncharacterized protein</fullName>
    </submittedName>
</protein>
<dbReference type="EMBL" id="MU865963">
    <property type="protein sequence ID" value="KAK4445705.1"/>
    <property type="molecule type" value="Genomic_DNA"/>
</dbReference>
<keyword evidence="3" id="KW-1185">Reference proteome</keyword>
<evidence type="ECO:0000313" key="3">
    <source>
        <dbReference type="Proteomes" id="UP001321760"/>
    </source>
</evidence>
<evidence type="ECO:0000313" key="2">
    <source>
        <dbReference type="EMBL" id="KAK4445705.1"/>
    </source>
</evidence>
<dbReference type="Proteomes" id="UP001321760">
    <property type="component" value="Unassembled WGS sequence"/>
</dbReference>
<feature type="region of interest" description="Disordered" evidence="1">
    <location>
        <begin position="175"/>
        <end position="214"/>
    </location>
</feature>